<accession>A0AAU6VZH8</accession>
<reference evidence="1" key="1">
    <citation type="journal article" date="2024" name="J. Gen. Virol.">
        <title>Novel phages of Pseudomonas syringae unveil numerous potential auxiliary metabolic genes.</title>
        <authorList>
            <person name="Feltin C."/>
            <person name="Garneau J.R."/>
            <person name="Morris C.E."/>
            <person name="Berard A."/>
            <person name="Torres-Barcelo C."/>
        </authorList>
    </citation>
    <scope>NUCLEOTIDE SEQUENCE</scope>
</reference>
<gene>
    <name evidence="1" type="ORF">Pyxpy02_00191</name>
</gene>
<protein>
    <submittedName>
        <fullName evidence="1">Uncharacterized protein</fullName>
    </submittedName>
</protein>
<organism evidence="1">
    <name type="scientific">Pseudomonas phage Pyxpy02</name>
    <dbReference type="NCBI Taxonomy" id="3138547"/>
    <lineage>
        <taxon>Viruses</taxon>
    </lineage>
</organism>
<name>A0AAU6VZH8_9VIRU</name>
<evidence type="ECO:0000313" key="1">
    <source>
        <dbReference type="EMBL" id="XAI69668.1"/>
    </source>
</evidence>
<dbReference type="EMBL" id="PP179311">
    <property type="protein sequence ID" value="XAI69668.1"/>
    <property type="molecule type" value="Genomic_DNA"/>
</dbReference>
<sequence length="77" mass="8234">MIISAEKQYEYASQLGLLEGILAGLLQPAPETQDAIDSLDKIVLANATDLPTAIALANANKAAINEIIDILTLKWEV</sequence>
<proteinExistence type="predicted"/>